<keyword evidence="1" id="KW-0802">TPR repeat</keyword>
<evidence type="ECO:0000313" key="3">
    <source>
        <dbReference type="Proteomes" id="UP000181976"/>
    </source>
</evidence>
<dbReference type="Proteomes" id="UP000181976">
    <property type="component" value="Unassembled WGS sequence"/>
</dbReference>
<dbReference type="STRING" id="385682.SAMN05444380_12726"/>
<feature type="repeat" description="TPR" evidence="1">
    <location>
        <begin position="117"/>
        <end position="150"/>
    </location>
</feature>
<dbReference type="PROSITE" id="PS50005">
    <property type="entry name" value="TPR"/>
    <property type="match status" value="2"/>
</dbReference>
<dbReference type="eggNOG" id="COG0457">
    <property type="taxonomic scope" value="Bacteria"/>
</dbReference>
<accession>A0A1I2F9B7</accession>
<organism evidence="2 3">
    <name type="scientific">Thermophagus xiamenensis</name>
    <dbReference type="NCBI Taxonomy" id="385682"/>
    <lineage>
        <taxon>Bacteria</taxon>
        <taxon>Pseudomonadati</taxon>
        <taxon>Bacteroidota</taxon>
        <taxon>Bacteroidia</taxon>
        <taxon>Marinilabiliales</taxon>
        <taxon>Marinilabiliaceae</taxon>
        <taxon>Thermophagus</taxon>
    </lineage>
</organism>
<keyword evidence="2" id="KW-0449">Lipoprotein</keyword>
<keyword evidence="3" id="KW-1185">Reference proteome</keyword>
<dbReference type="Pfam" id="PF13432">
    <property type="entry name" value="TPR_16"/>
    <property type="match status" value="1"/>
</dbReference>
<dbReference type="SUPFAM" id="SSF82171">
    <property type="entry name" value="DPP6 N-terminal domain-like"/>
    <property type="match status" value="1"/>
</dbReference>
<dbReference type="AlphaFoldDB" id="A0A1I2F9B7"/>
<dbReference type="SUPFAM" id="SSF48452">
    <property type="entry name" value="TPR-like"/>
    <property type="match status" value="1"/>
</dbReference>
<dbReference type="InterPro" id="IPR011042">
    <property type="entry name" value="6-blade_b-propeller_TolB-like"/>
</dbReference>
<dbReference type="InterPro" id="IPR008969">
    <property type="entry name" value="CarboxyPept-like_regulatory"/>
</dbReference>
<dbReference type="EMBL" id="FONA01000027">
    <property type="protein sequence ID" value="SFF01942.1"/>
    <property type="molecule type" value="Genomic_DNA"/>
</dbReference>
<evidence type="ECO:0000313" key="2">
    <source>
        <dbReference type="EMBL" id="SFF01942.1"/>
    </source>
</evidence>
<sequence>MKTVLFCCLKKYFRLDVPNNSTWKKLISISPFLMGGFLLLLLLGGCSAEARLASGVKIYNIGEYSRAAERFKKMDFDNRYYRAQASFYLAMSYYRVGQAQRAAAYFQRAIRYGLSNPEAYFYLGQSLRMRQDYEEAIEAYEEFLKHDVGNRAALNGIASCNMAMNNPKQTRYVVELNRSLRIRGSNYCPAFAGNDFSVIFFSSMKRGVKKRSTNKITGLGSSIIYSAIQDGRGGWEEPVPFLGDENPLIDDGTPSFTADGKEMFFTRCTYSDEGPSGASIMVMKKSGGRWGAPEKIPLGADSLVFAHPAISPDGQTLYFVSDRPGGFGGKDLWKVTRQGDVWGEPENLGPEINTPADEMFPYVRSNGKLYFSSDGLPGYGGLDIFEAEWDDNAGKWLVTNLGLPINSAAHDFGIVFRGNSNMGFLSSSRGSYNGLDQIFEFELPAIEAILKGKVLDEDEKPVKNASVFVVGNNGVNRSTVTSDKGSFTFSLKAEADYIVMIVAEGFYNGKIALSTYGMDETDEFERTVILKKTESHDR</sequence>
<dbReference type="Pfam" id="PF13620">
    <property type="entry name" value="CarboxypepD_reg"/>
    <property type="match status" value="1"/>
</dbReference>
<dbReference type="InterPro" id="IPR011990">
    <property type="entry name" value="TPR-like_helical_dom_sf"/>
</dbReference>
<reference evidence="2 3" key="1">
    <citation type="submission" date="2016-10" db="EMBL/GenBank/DDBJ databases">
        <authorList>
            <person name="de Groot N.N."/>
        </authorList>
    </citation>
    <scope>NUCLEOTIDE SEQUENCE [LARGE SCALE GENOMIC DNA]</scope>
    <source>
        <strain evidence="2 3">DSM 19012</strain>
    </source>
</reference>
<proteinExistence type="predicted"/>
<feature type="repeat" description="TPR" evidence="1">
    <location>
        <begin position="83"/>
        <end position="116"/>
    </location>
</feature>
<dbReference type="Gene3D" id="1.25.40.10">
    <property type="entry name" value="Tetratricopeptide repeat domain"/>
    <property type="match status" value="1"/>
</dbReference>
<dbReference type="Pfam" id="PF07676">
    <property type="entry name" value="PD40"/>
    <property type="match status" value="2"/>
</dbReference>
<dbReference type="Gene3D" id="2.60.40.1120">
    <property type="entry name" value="Carboxypeptidase-like, regulatory domain"/>
    <property type="match status" value="1"/>
</dbReference>
<dbReference type="Gene3D" id="2.120.10.30">
    <property type="entry name" value="TolB, C-terminal domain"/>
    <property type="match status" value="1"/>
</dbReference>
<dbReference type="InParanoid" id="A0A1I2F9B7"/>
<dbReference type="eggNOG" id="COG0823">
    <property type="taxonomic scope" value="Bacteria"/>
</dbReference>
<protein>
    <submittedName>
        <fullName evidence="2">Peptidoglycan-associated lipoprotein</fullName>
    </submittedName>
</protein>
<dbReference type="InterPro" id="IPR019734">
    <property type="entry name" value="TPR_rpt"/>
</dbReference>
<gene>
    <name evidence="2" type="ORF">SAMN05444380_12726</name>
</gene>
<dbReference type="SUPFAM" id="SSF49464">
    <property type="entry name" value="Carboxypeptidase regulatory domain-like"/>
    <property type="match status" value="1"/>
</dbReference>
<name>A0A1I2F9B7_9BACT</name>
<dbReference type="SMART" id="SM00028">
    <property type="entry name" value="TPR"/>
    <property type="match status" value="2"/>
</dbReference>
<dbReference type="InterPro" id="IPR011659">
    <property type="entry name" value="WD40"/>
</dbReference>
<evidence type="ECO:0000256" key="1">
    <source>
        <dbReference type="PROSITE-ProRule" id="PRU00339"/>
    </source>
</evidence>